<evidence type="ECO:0000259" key="1">
    <source>
        <dbReference type="PROSITE" id="PS51704"/>
    </source>
</evidence>
<reference evidence="2" key="1">
    <citation type="journal article" date="2021" name="PeerJ">
        <title>Extensive microbial diversity within the chicken gut microbiome revealed by metagenomics and culture.</title>
        <authorList>
            <person name="Gilroy R."/>
            <person name="Ravi A."/>
            <person name="Getino M."/>
            <person name="Pursley I."/>
            <person name="Horton D.L."/>
            <person name="Alikhan N.F."/>
            <person name="Baker D."/>
            <person name="Gharbi K."/>
            <person name="Hall N."/>
            <person name="Watson M."/>
            <person name="Adriaenssens E.M."/>
            <person name="Foster-Nyarko E."/>
            <person name="Jarju S."/>
            <person name="Secka A."/>
            <person name="Antonio M."/>
            <person name="Oren A."/>
            <person name="Chaudhuri R.R."/>
            <person name="La Ragione R."/>
            <person name="Hildebrand F."/>
            <person name="Pallen M.J."/>
        </authorList>
    </citation>
    <scope>NUCLEOTIDE SEQUENCE</scope>
    <source>
        <strain evidence="2">1719</strain>
    </source>
</reference>
<dbReference type="GO" id="GO:0008081">
    <property type="term" value="F:phosphoric diester hydrolase activity"/>
    <property type="evidence" value="ECO:0007669"/>
    <property type="project" value="InterPro"/>
</dbReference>
<accession>A0A9D1W763</accession>
<dbReference type="Proteomes" id="UP000824156">
    <property type="component" value="Unassembled WGS sequence"/>
</dbReference>
<reference evidence="2" key="2">
    <citation type="submission" date="2021-04" db="EMBL/GenBank/DDBJ databases">
        <authorList>
            <person name="Gilroy R."/>
        </authorList>
    </citation>
    <scope>NUCLEOTIDE SEQUENCE</scope>
    <source>
        <strain evidence="2">1719</strain>
    </source>
</reference>
<gene>
    <name evidence="2" type="ORF">H9853_01335</name>
</gene>
<dbReference type="InterPro" id="IPR017946">
    <property type="entry name" value="PLC-like_Pdiesterase_TIM-brl"/>
</dbReference>
<dbReference type="PANTHER" id="PTHR46211:SF14">
    <property type="entry name" value="GLYCEROPHOSPHODIESTER PHOSPHODIESTERASE"/>
    <property type="match status" value="1"/>
</dbReference>
<evidence type="ECO:0000313" key="2">
    <source>
        <dbReference type="EMBL" id="HIX53640.1"/>
    </source>
</evidence>
<dbReference type="Gene3D" id="3.20.20.190">
    <property type="entry name" value="Phosphatidylinositol (PI) phosphodiesterase"/>
    <property type="match status" value="1"/>
</dbReference>
<dbReference type="PROSITE" id="PS51257">
    <property type="entry name" value="PROKAR_LIPOPROTEIN"/>
    <property type="match status" value="1"/>
</dbReference>
<dbReference type="EMBL" id="DXEZ01000036">
    <property type="protein sequence ID" value="HIX53640.1"/>
    <property type="molecule type" value="Genomic_DNA"/>
</dbReference>
<feature type="domain" description="GP-PDE" evidence="1">
    <location>
        <begin position="39"/>
        <end position="306"/>
    </location>
</feature>
<sequence length="306" mass="35045">MKNLVNFKNVLLATVIFTASSCSILQPNNSLSVDTFPKFSYEGHRGARGLHPENSIGAMKIAIDLPKVTTLEMDCHITKDKKVVVYHDHFLNPKFVQYNDGKELNEQDKKNLIYDYTYEELQNFDIGSKFYEAFPDQEKTPTTINLLSELIEASEKYALEKRTEPMFYNIEVKSKPGKELEYHPRVDEFADLMLGVIVDAGIAERTVIQSFDIKAIQHINQFYPQIKTSYLISSLGEKNLEDHIKDLGFTPFILSPNYKIVTKDLVKQAHKLGMKVIPWTVNDKKEIAQLKSLKVDGIISDYPNLF</sequence>
<evidence type="ECO:0000313" key="3">
    <source>
        <dbReference type="Proteomes" id="UP000824156"/>
    </source>
</evidence>
<dbReference type="PANTHER" id="PTHR46211">
    <property type="entry name" value="GLYCEROPHOSPHORYL DIESTER PHOSPHODIESTERASE"/>
    <property type="match status" value="1"/>
</dbReference>
<dbReference type="SUPFAM" id="SSF51695">
    <property type="entry name" value="PLC-like phosphodiesterases"/>
    <property type="match status" value="1"/>
</dbReference>
<organism evidence="2 3">
    <name type="scientific">Candidatus Sphingobacterium stercoripullorum</name>
    <dbReference type="NCBI Taxonomy" id="2838759"/>
    <lineage>
        <taxon>Bacteria</taxon>
        <taxon>Pseudomonadati</taxon>
        <taxon>Bacteroidota</taxon>
        <taxon>Sphingobacteriia</taxon>
        <taxon>Sphingobacteriales</taxon>
        <taxon>Sphingobacteriaceae</taxon>
        <taxon>Sphingobacterium</taxon>
    </lineage>
</organism>
<dbReference type="GO" id="GO:0006629">
    <property type="term" value="P:lipid metabolic process"/>
    <property type="evidence" value="ECO:0007669"/>
    <property type="project" value="InterPro"/>
</dbReference>
<dbReference type="InterPro" id="IPR030395">
    <property type="entry name" value="GP_PDE_dom"/>
</dbReference>
<dbReference type="AlphaFoldDB" id="A0A9D1W763"/>
<dbReference type="PROSITE" id="PS51704">
    <property type="entry name" value="GP_PDE"/>
    <property type="match status" value="1"/>
</dbReference>
<dbReference type="Pfam" id="PF03009">
    <property type="entry name" value="GDPD"/>
    <property type="match status" value="1"/>
</dbReference>
<name>A0A9D1W763_9SPHI</name>
<protein>
    <submittedName>
        <fullName evidence="2">Glycerophosphodiester phosphodiesterase</fullName>
    </submittedName>
</protein>
<proteinExistence type="predicted"/>
<comment type="caution">
    <text evidence="2">The sequence shown here is derived from an EMBL/GenBank/DDBJ whole genome shotgun (WGS) entry which is preliminary data.</text>
</comment>